<name>A0ABP0TQ81_9BRYO</name>
<gene>
    <name evidence="1" type="ORF">CSSPTR1EN2_LOCUS6345</name>
</gene>
<evidence type="ECO:0000313" key="2">
    <source>
        <dbReference type="Proteomes" id="UP001497512"/>
    </source>
</evidence>
<evidence type="ECO:0000313" key="1">
    <source>
        <dbReference type="EMBL" id="CAK9202314.1"/>
    </source>
</evidence>
<proteinExistence type="predicted"/>
<accession>A0ABP0TQ81</accession>
<dbReference type="Proteomes" id="UP001497512">
    <property type="component" value="Chromosome 13"/>
</dbReference>
<dbReference type="EMBL" id="OZ019905">
    <property type="protein sequence ID" value="CAK9202314.1"/>
    <property type="molecule type" value="Genomic_DNA"/>
</dbReference>
<dbReference type="Gene3D" id="1.25.40.10">
    <property type="entry name" value="Tetratricopeptide repeat domain"/>
    <property type="match status" value="1"/>
</dbReference>
<protein>
    <recommendedName>
        <fullName evidence="3">Pentacotripeptide-repeat region of PRORP domain-containing protein</fullName>
    </recommendedName>
</protein>
<dbReference type="PANTHER" id="PTHR47604">
    <property type="entry name" value="ADENYLYL CYCLASE"/>
    <property type="match status" value="1"/>
</dbReference>
<sequence length="386" mass="42844">MQGARRVEALVQKICNRLTSSPVAITHESFVVLRSGHGDDWGPMAGASATAKGFADLRGLGRMWMSAQAAQEEEKEVLTGGVEVQRLYKQLIETLGKKRMPEASKLPYLLKSCASPADVKLAFDATERLRDLKAVQGQQKANFNRRMVQLMVEACIQSGDAHSALKTLWKKNPYGFTPAVYQAHLLLKHAREKKDLKLMLQVLKTMVTNDVRPVPATADIILRTCKEAGDMELLLQLAKELHINGVQFDETLFDIIISCAANSGDVKEVHEVQKWRERRGLNHTVPSAIALAKASVLEGNPKEAAQVIFDNCTDLEKRARYLSLMIQVWPLQLSAKLDESSKEKFLEELKEKLLVMADTLHELGSALPLNANEQFAKGKQGHSKAA</sequence>
<reference evidence="1" key="1">
    <citation type="submission" date="2024-02" db="EMBL/GenBank/DDBJ databases">
        <authorList>
            <consortium name="ELIXIR-Norway"/>
            <consortium name="Elixir Norway"/>
        </authorList>
    </citation>
    <scope>NUCLEOTIDE SEQUENCE</scope>
</reference>
<dbReference type="PANTHER" id="PTHR47604:SF1">
    <property type="entry name" value="ADENYLYL CYCLASE"/>
    <property type="match status" value="1"/>
</dbReference>
<organism evidence="1 2">
    <name type="scientific">Sphagnum troendelagicum</name>
    <dbReference type="NCBI Taxonomy" id="128251"/>
    <lineage>
        <taxon>Eukaryota</taxon>
        <taxon>Viridiplantae</taxon>
        <taxon>Streptophyta</taxon>
        <taxon>Embryophyta</taxon>
        <taxon>Bryophyta</taxon>
        <taxon>Sphagnophytina</taxon>
        <taxon>Sphagnopsida</taxon>
        <taxon>Sphagnales</taxon>
        <taxon>Sphagnaceae</taxon>
        <taxon>Sphagnum</taxon>
    </lineage>
</organism>
<dbReference type="InterPro" id="IPR011990">
    <property type="entry name" value="TPR-like_helical_dom_sf"/>
</dbReference>
<evidence type="ECO:0008006" key="3">
    <source>
        <dbReference type="Google" id="ProtNLM"/>
    </source>
</evidence>
<keyword evidence="2" id="KW-1185">Reference proteome</keyword>